<evidence type="ECO:0000313" key="3">
    <source>
        <dbReference type="Proteomes" id="UP000323876"/>
    </source>
</evidence>
<dbReference type="InterPro" id="IPR037401">
    <property type="entry name" value="SnoaL-like"/>
</dbReference>
<keyword evidence="3" id="KW-1185">Reference proteome</keyword>
<feature type="domain" description="SnoaL-like" evidence="1">
    <location>
        <begin position="6"/>
        <end position="132"/>
    </location>
</feature>
<accession>A0A5N0E9D9</accession>
<protein>
    <submittedName>
        <fullName evidence="2">Nuclear transport factor 2 family protein</fullName>
    </submittedName>
</protein>
<reference evidence="2 3" key="1">
    <citation type="submission" date="2019-09" db="EMBL/GenBank/DDBJ databases">
        <authorList>
            <person name="Wang X."/>
        </authorList>
    </citation>
    <scope>NUCLEOTIDE SEQUENCE [LARGE SCALE GENOMIC DNA]</scope>
    <source>
        <strain evidence="2 3">CICC 11023</strain>
    </source>
</reference>
<dbReference type="OrthoDB" id="2599042at2"/>
<dbReference type="Proteomes" id="UP000323876">
    <property type="component" value="Unassembled WGS sequence"/>
</dbReference>
<sequence length="146" mass="16051">MSEISTLADRLAIIDVVTRMFVYTDQGRWQDLVDAVFTPKVDFDGGFGGPVGERDAADIVEDWKVGLGDLDEVHHQSGNHLIDLADDTATVHADAIAVHVKNSATNGKTRTFVGSYDIATERTPNGWRVNKFHYHLKVIDGNADLT</sequence>
<evidence type="ECO:0000313" key="2">
    <source>
        <dbReference type="EMBL" id="KAA8886042.1"/>
    </source>
</evidence>
<proteinExistence type="predicted"/>
<dbReference type="RefSeq" id="WP_150404616.1">
    <property type="nucleotide sequence ID" value="NZ_VXLC01000014.1"/>
</dbReference>
<organism evidence="2 3">
    <name type="scientific">Nocardia colli</name>
    <dbReference type="NCBI Taxonomy" id="2545717"/>
    <lineage>
        <taxon>Bacteria</taxon>
        <taxon>Bacillati</taxon>
        <taxon>Actinomycetota</taxon>
        <taxon>Actinomycetes</taxon>
        <taxon>Mycobacteriales</taxon>
        <taxon>Nocardiaceae</taxon>
        <taxon>Nocardia</taxon>
    </lineage>
</organism>
<dbReference type="SUPFAM" id="SSF54427">
    <property type="entry name" value="NTF2-like"/>
    <property type="match status" value="1"/>
</dbReference>
<dbReference type="InterPro" id="IPR032710">
    <property type="entry name" value="NTF2-like_dom_sf"/>
</dbReference>
<dbReference type="Gene3D" id="3.10.450.50">
    <property type="match status" value="1"/>
</dbReference>
<gene>
    <name evidence="2" type="ORF">F3087_25855</name>
</gene>
<evidence type="ECO:0000259" key="1">
    <source>
        <dbReference type="Pfam" id="PF13577"/>
    </source>
</evidence>
<dbReference type="AlphaFoldDB" id="A0A5N0E9D9"/>
<dbReference type="EMBL" id="VXLC01000014">
    <property type="protein sequence ID" value="KAA8886042.1"/>
    <property type="molecule type" value="Genomic_DNA"/>
</dbReference>
<comment type="caution">
    <text evidence="2">The sequence shown here is derived from an EMBL/GenBank/DDBJ whole genome shotgun (WGS) entry which is preliminary data.</text>
</comment>
<name>A0A5N0E9D9_9NOCA</name>
<dbReference type="Pfam" id="PF13577">
    <property type="entry name" value="SnoaL_4"/>
    <property type="match status" value="1"/>
</dbReference>